<proteinExistence type="predicted"/>
<evidence type="ECO:0000256" key="1">
    <source>
        <dbReference type="SAM" id="MobiDB-lite"/>
    </source>
</evidence>
<reference evidence="2 3" key="1">
    <citation type="submission" date="2024-02" db="EMBL/GenBank/DDBJ databases">
        <authorList>
            <person name="Chen Y."/>
            <person name="Shah S."/>
            <person name="Dougan E. K."/>
            <person name="Thang M."/>
            <person name="Chan C."/>
        </authorList>
    </citation>
    <scope>NUCLEOTIDE SEQUENCE [LARGE SCALE GENOMIC DNA]</scope>
</reference>
<feature type="region of interest" description="Disordered" evidence="1">
    <location>
        <begin position="123"/>
        <end position="170"/>
    </location>
</feature>
<name>A0ABP0KR54_9DINO</name>
<gene>
    <name evidence="2" type="ORF">CCMP2556_LOCUS17198</name>
</gene>
<evidence type="ECO:0000313" key="3">
    <source>
        <dbReference type="Proteomes" id="UP001642484"/>
    </source>
</evidence>
<organism evidence="2 3">
    <name type="scientific">Durusdinium trenchii</name>
    <dbReference type="NCBI Taxonomy" id="1381693"/>
    <lineage>
        <taxon>Eukaryota</taxon>
        <taxon>Sar</taxon>
        <taxon>Alveolata</taxon>
        <taxon>Dinophyceae</taxon>
        <taxon>Suessiales</taxon>
        <taxon>Symbiodiniaceae</taxon>
        <taxon>Durusdinium</taxon>
    </lineage>
</organism>
<dbReference type="EMBL" id="CAXAMN010009446">
    <property type="protein sequence ID" value="CAK9028700.1"/>
    <property type="molecule type" value="Genomic_DNA"/>
</dbReference>
<protein>
    <submittedName>
        <fullName evidence="2">Uncharacterized protein</fullName>
    </submittedName>
</protein>
<feature type="compositionally biased region" description="Basic and acidic residues" evidence="1">
    <location>
        <begin position="131"/>
        <end position="159"/>
    </location>
</feature>
<accession>A0ABP0KR54</accession>
<evidence type="ECO:0000313" key="2">
    <source>
        <dbReference type="EMBL" id="CAK9028700.1"/>
    </source>
</evidence>
<keyword evidence="3" id="KW-1185">Reference proteome</keyword>
<dbReference type="Proteomes" id="UP001642484">
    <property type="component" value="Unassembled WGS sequence"/>
</dbReference>
<sequence>MFGLTGGQQSHEPQVLDARQLTHHTHPFFSVEGWHNVRFRMLGSWAGVAFDHPGSKDSDLIVANINTLERFDSTNCSLVYLSKPENQSSDNLQLSTPQLLLQTSTAAYLWTVPFPFICQKRKRKNTIKKNRQTDRQTGRKEGRKERKQGKEQNRPEKRTAHIPRASVRKR</sequence>
<comment type="caution">
    <text evidence="2">The sequence shown here is derived from an EMBL/GenBank/DDBJ whole genome shotgun (WGS) entry which is preliminary data.</text>
</comment>